<reference evidence="3" key="1">
    <citation type="journal article" date="2017" name="Proc. Natl. Acad. Sci. U.S.A.">
        <title>Simulation of Deepwater Horizon oil plume reveals substrate specialization within a complex community of hydrocarbon degraders.</title>
        <authorList>
            <person name="Hu P."/>
            <person name="Dubinsky E.A."/>
            <person name="Probst A.J."/>
            <person name="Wang J."/>
            <person name="Sieber C.M.K."/>
            <person name="Tom L.M."/>
            <person name="Gardinali P."/>
            <person name="Banfield J.F."/>
            <person name="Atlas R.M."/>
            <person name="Andersen G.L."/>
        </authorList>
    </citation>
    <scope>NUCLEOTIDE SEQUENCE [LARGE SCALE GENOMIC DNA]</scope>
</reference>
<proteinExistence type="predicted"/>
<feature type="coiled-coil region" evidence="1">
    <location>
        <begin position="6"/>
        <end position="68"/>
    </location>
</feature>
<organism evidence="2 3">
    <name type="scientific">Oleispira antarctica</name>
    <dbReference type="NCBI Taxonomy" id="188908"/>
    <lineage>
        <taxon>Bacteria</taxon>
        <taxon>Pseudomonadati</taxon>
        <taxon>Pseudomonadota</taxon>
        <taxon>Gammaproteobacteria</taxon>
        <taxon>Oceanospirillales</taxon>
        <taxon>Oceanospirillaceae</taxon>
        <taxon>Oleispira</taxon>
    </lineage>
</organism>
<comment type="caution">
    <text evidence="2">The sequence shown here is derived from an EMBL/GenBank/DDBJ whole genome shotgun (WGS) entry which is preliminary data.</text>
</comment>
<name>A0A1Y5HLV6_OLEAN</name>
<sequence length="70" mass="8257">MKELDLTSLQRKIDKLISANVDLRQEMTAMKVSEARWQAERGKLMQQNDIARRKVNEMIERLQLLERNSG</sequence>
<evidence type="ECO:0008006" key="4">
    <source>
        <dbReference type="Google" id="ProtNLM"/>
    </source>
</evidence>
<gene>
    <name evidence="2" type="ORF">A9R00_10805</name>
</gene>
<evidence type="ECO:0000256" key="1">
    <source>
        <dbReference type="SAM" id="Coils"/>
    </source>
</evidence>
<accession>A0A1Y5HLV6</accession>
<evidence type="ECO:0000313" key="3">
    <source>
        <dbReference type="Proteomes" id="UP000227088"/>
    </source>
</evidence>
<evidence type="ECO:0000313" key="2">
    <source>
        <dbReference type="EMBL" id="OUS38000.1"/>
    </source>
</evidence>
<protein>
    <recommendedName>
        <fullName evidence="4">TIGR02449 family protein</fullName>
    </recommendedName>
</protein>
<dbReference type="AlphaFoldDB" id="A0A1Y5HLV6"/>
<dbReference type="Proteomes" id="UP000227088">
    <property type="component" value="Unassembled WGS sequence"/>
</dbReference>
<dbReference type="EMBL" id="MABE01000620">
    <property type="protein sequence ID" value="OUS38000.1"/>
    <property type="molecule type" value="Genomic_DNA"/>
</dbReference>
<keyword evidence="1" id="KW-0175">Coiled coil</keyword>